<keyword evidence="1" id="KW-1133">Transmembrane helix</keyword>
<proteinExistence type="predicted"/>
<organism evidence="2">
    <name type="scientific">Anguilla anguilla</name>
    <name type="common">European freshwater eel</name>
    <name type="synonym">Muraena anguilla</name>
    <dbReference type="NCBI Taxonomy" id="7936"/>
    <lineage>
        <taxon>Eukaryota</taxon>
        <taxon>Metazoa</taxon>
        <taxon>Chordata</taxon>
        <taxon>Craniata</taxon>
        <taxon>Vertebrata</taxon>
        <taxon>Euteleostomi</taxon>
        <taxon>Actinopterygii</taxon>
        <taxon>Neopterygii</taxon>
        <taxon>Teleostei</taxon>
        <taxon>Anguilliformes</taxon>
        <taxon>Anguillidae</taxon>
        <taxon>Anguilla</taxon>
    </lineage>
</organism>
<evidence type="ECO:0000256" key="1">
    <source>
        <dbReference type="SAM" id="Phobius"/>
    </source>
</evidence>
<dbReference type="AlphaFoldDB" id="A0A0E9WYZ5"/>
<sequence length="113" mass="13346">MSAFHPFLNEPCPDWRGEVQHVRSEDEDWDGRGRGGSASPIRRMERARALQRIPQQEHWNCFQKIVVSHGFQKKYIHIYLFFSVFATMIHCLYQDRKWQLTAAYPIAVLSLVL</sequence>
<accession>A0A0E9WYZ5</accession>
<name>A0A0E9WYZ5_ANGAN</name>
<reference evidence="2" key="2">
    <citation type="journal article" date="2015" name="Fish Shellfish Immunol.">
        <title>Early steps in the European eel (Anguilla anguilla)-Vibrio vulnificus interaction in the gills: Role of the RtxA13 toxin.</title>
        <authorList>
            <person name="Callol A."/>
            <person name="Pajuelo D."/>
            <person name="Ebbesson L."/>
            <person name="Teles M."/>
            <person name="MacKenzie S."/>
            <person name="Amaro C."/>
        </authorList>
    </citation>
    <scope>NUCLEOTIDE SEQUENCE</scope>
</reference>
<keyword evidence="1" id="KW-0812">Transmembrane</keyword>
<feature type="transmembrane region" description="Helical" evidence="1">
    <location>
        <begin position="76"/>
        <end position="93"/>
    </location>
</feature>
<protein>
    <submittedName>
        <fullName evidence="2">Uncharacterized protein</fullName>
    </submittedName>
</protein>
<keyword evidence="1" id="KW-0472">Membrane</keyword>
<dbReference type="EMBL" id="GBXM01013904">
    <property type="protein sequence ID" value="JAH94673.1"/>
    <property type="molecule type" value="Transcribed_RNA"/>
</dbReference>
<reference evidence="2" key="1">
    <citation type="submission" date="2014-11" db="EMBL/GenBank/DDBJ databases">
        <authorList>
            <person name="Amaro Gonzalez C."/>
        </authorList>
    </citation>
    <scope>NUCLEOTIDE SEQUENCE</scope>
</reference>
<evidence type="ECO:0000313" key="2">
    <source>
        <dbReference type="EMBL" id="JAH94673.1"/>
    </source>
</evidence>